<dbReference type="GO" id="GO:0009264">
    <property type="term" value="P:deoxyribonucleotide catabolic process"/>
    <property type="evidence" value="ECO:0007669"/>
    <property type="project" value="InterPro"/>
</dbReference>
<evidence type="ECO:0000313" key="9">
    <source>
        <dbReference type="EMBL" id="PRP78773.1"/>
    </source>
</evidence>
<feature type="active site" description="Schiff-base intermediate with acetaldehyde" evidence="8">
    <location>
        <position position="166"/>
    </location>
</feature>
<comment type="catalytic activity">
    <reaction evidence="7">
        <text>2-deoxy-D-ribose 5-phosphate = D-glyceraldehyde 3-phosphate + acetaldehyde</text>
        <dbReference type="Rhea" id="RHEA:12821"/>
        <dbReference type="ChEBI" id="CHEBI:15343"/>
        <dbReference type="ChEBI" id="CHEBI:59776"/>
        <dbReference type="ChEBI" id="CHEBI:62877"/>
        <dbReference type="EC" id="4.1.2.4"/>
    </reaction>
</comment>
<dbReference type="InterPro" id="IPR011343">
    <property type="entry name" value="DeoC"/>
</dbReference>
<dbReference type="EC" id="4.1.2.4" evidence="2"/>
<dbReference type="GO" id="GO:0046386">
    <property type="term" value="P:deoxyribose phosphate catabolic process"/>
    <property type="evidence" value="ECO:0007669"/>
    <property type="project" value="UniProtKB-UniPathway"/>
</dbReference>
<proteinExistence type="inferred from homology"/>
<organism evidence="9 10">
    <name type="scientific">Planoprotostelium fungivorum</name>
    <dbReference type="NCBI Taxonomy" id="1890364"/>
    <lineage>
        <taxon>Eukaryota</taxon>
        <taxon>Amoebozoa</taxon>
        <taxon>Evosea</taxon>
        <taxon>Variosea</taxon>
        <taxon>Cavosteliida</taxon>
        <taxon>Cavosteliaceae</taxon>
        <taxon>Planoprotostelium</taxon>
    </lineage>
</organism>
<keyword evidence="4" id="KW-0456">Lyase</keyword>
<dbReference type="Proteomes" id="UP000241769">
    <property type="component" value="Unassembled WGS sequence"/>
</dbReference>
<evidence type="ECO:0000256" key="6">
    <source>
        <dbReference type="ARBA" id="ARBA00032755"/>
    </source>
</evidence>
<dbReference type="InParanoid" id="A0A2P6N4B7"/>
<evidence type="ECO:0000256" key="5">
    <source>
        <dbReference type="ARBA" id="ARBA00023270"/>
    </source>
</evidence>
<evidence type="ECO:0000256" key="4">
    <source>
        <dbReference type="ARBA" id="ARBA00023239"/>
    </source>
</evidence>
<dbReference type="GO" id="GO:0005737">
    <property type="term" value="C:cytoplasm"/>
    <property type="evidence" value="ECO:0007669"/>
    <property type="project" value="InterPro"/>
</dbReference>
<keyword evidence="3" id="KW-0963">Cytoplasm</keyword>
<reference evidence="9 10" key="1">
    <citation type="journal article" date="2018" name="Genome Biol. Evol.">
        <title>Multiple Roots of Fruiting Body Formation in Amoebozoa.</title>
        <authorList>
            <person name="Hillmann F."/>
            <person name="Forbes G."/>
            <person name="Novohradska S."/>
            <person name="Ferling I."/>
            <person name="Riege K."/>
            <person name="Groth M."/>
            <person name="Westermann M."/>
            <person name="Marz M."/>
            <person name="Spaller T."/>
            <person name="Winckler T."/>
            <person name="Schaap P."/>
            <person name="Glockner G."/>
        </authorList>
    </citation>
    <scope>NUCLEOTIDE SEQUENCE [LARGE SCALE GENOMIC DNA]</scope>
    <source>
        <strain evidence="9 10">Jena</strain>
    </source>
</reference>
<evidence type="ECO:0000256" key="7">
    <source>
        <dbReference type="ARBA" id="ARBA00048791"/>
    </source>
</evidence>
<evidence type="ECO:0000256" key="8">
    <source>
        <dbReference type="PIRSR" id="PIRSR001357-50"/>
    </source>
</evidence>
<dbReference type="PANTHER" id="PTHR10889">
    <property type="entry name" value="DEOXYRIBOSE-PHOSPHATE ALDOLASE"/>
    <property type="match status" value="1"/>
</dbReference>
<name>A0A2P6N4B7_9EUKA</name>
<dbReference type="Gene3D" id="3.20.20.70">
    <property type="entry name" value="Aldolase class I"/>
    <property type="match status" value="1"/>
</dbReference>
<dbReference type="AlphaFoldDB" id="A0A2P6N4B7"/>
<evidence type="ECO:0000313" key="10">
    <source>
        <dbReference type="Proteomes" id="UP000241769"/>
    </source>
</evidence>
<feature type="active site" description="Proton donor/acceptor" evidence="8">
    <location>
        <position position="205"/>
    </location>
</feature>
<dbReference type="STRING" id="1890364.A0A2P6N4B7"/>
<dbReference type="InterPro" id="IPR028581">
    <property type="entry name" value="DeoC_typeI"/>
</dbReference>
<evidence type="ECO:0000256" key="3">
    <source>
        <dbReference type="ARBA" id="ARBA00022490"/>
    </source>
</evidence>
<dbReference type="PANTHER" id="PTHR10889:SF1">
    <property type="entry name" value="DEOXYRIBOSE-PHOSPHATE ALDOLASE"/>
    <property type="match status" value="1"/>
</dbReference>
<keyword evidence="10" id="KW-1185">Reference proteome</keyword>
<gene>
    <name evidence="9" type="ORF">PROFUN_00946</name>
</gene>
<dbReference type="GO" id="GO:0016052">
    <property type="term" value="P:carbohydrate catabolic process"/>
    <property type="evidence" value="ECO:0007669"/>
    <property type="project" value="TreeGrafter"/>
</dbReference>
<comment type="similarity">
    <text evidence="1">Belongs to the DeoC/FbaB aldolase family. DeoC type 1 subfamily.</text>
</comment>
<keyword evidence="5 8" id="KW-0704">Schiff base</keyword>
<comment type="caution">
    <text evidence="9">The sequence shown here is derived from an EMBL/GenBank/DDBJ whole genome shotgun (WGS) entry which is preliminary data.</text>
</comment>
<dbReference type="UniPathway" id="UPA00002">
    <property type="reaction ID" value="UER00468"/>
</dbReference>
<dbReference type="InterPro" id="IPR013785">
    <property type="entry name" value="Aldolase_TIM"/>
</dbReference>
<sequence>MSNASDIASLLDHSILHPTAGKKELDEGIRVALLYRVASLCIKPWMVFPAYQGLTGSGIPVCTVIGFPSGGQTIKSKCFETEEAITNGATEIDMVVNVSKVLEHEWAYVEDEIREIKKVCDTTAGPGGKKGSVGLKVIFETDYVTAREDKVKLCEICASIGVAFVKTSTGFGYNKTSDGHFSTTGATRDDVALMREIVGDRCGVKASGGVRTLEQVLIVREAGATRIGDYTSDVEDVHVDRDIGYGADLAATE</sequence>
<dbReference type="SUPFAM" id="SSF51569">
    <property type="entry name" value="Aldolase"/>
    <property type="match status" value="1"/>
</dbReference>
<dbReference type="GO" id="GO:0004139">
    <property type="term" value="F:deoxyribose-phosphate aldolase activity"/>
    <property type="evidence" value="ECO:0007669"/>
    <property type="project" value="UniProtKB-EC"/>
</dbReference>
<dbReference type="HAMAP" id="MF_00114">
    <property type="entry name" value="DeoC_type1"/>
    <property type="match status" value="1"/>
</dbReference>
<accession>A0A2P6N4B7</accession>
<dbReference type="Pfam" id="PF01791">
    <property type="entry name" value="DeoC"/>
    <property type="match status" value="1"/>
</dbReference>
<dbReference type="PIRSF" id="PIRSF001357">
    <property type="entry name" value="DeoC"/>
    <property type="match status" value="1"/>
</dbReference>
<dbReference type="InterPro" id="IPR002915">
    <property type="entry name" value="DeoC/FbaB/LacD_aldolase"/>
</dbReference>
<dbReference type="OrthoDB" id="70823at2759"/>
<protein>
    <recommendedName>
        <fullName evidence="2">deoxyribose-phosphate aldolase</fullName>
        <ecNumber evidence="2">4.1.2.4</ecNumber>
    </recommendedName>
    <alternativeName>
        <fullName evidence="6">2-deoxy-D-ribose 5-phosphate aldolase</fullName>
    </alternativeName>
</protein>
<evidence type="ECO:0000256" key="2">
    <source>
        <dbReference type="ARBA" id="ARBA00012515"/>
    </source>
</evidence>
<dbReference type="EMBL" id="MDYQ01000207">
    <property type="protein sequence ID" value="PRP78773.1"/>
    <property type="molecule type" value="Genomic_DNA"/>
</dbReference>
<dbReference type="CDD" id="cd00959">
    <property type="entry name" value="DeoC"/>
    <property type="match status" value="1"/>
</dbReference>
<evidence type="ECO:0000256" key="1">
    <source>
        <dbReference type="ARBA" id="ARBA00010936"/>
    </source>
</evidence>
<dbReference type="NCBIfam" id="TIGR00126">
    <property type="entry name" value="deoC"/>
    <property type="match status" value="1"/>
</dbReference>
<dbReference type="SMART" id="SM01133">
    <property type="entry name" value="DeoC"/>
    <property type="match status" value="1"/>
</dbReference>